<dbReference type="Pfam" id="PF06945">
    <property type="entry name" value="DUF1289"/>
    <property type="match status" value="1"/>
</dbReference>
<sequence>MPTSESSNFPYQVVTEEDVPSPCIKACKINPETDLCHGCLRTLDEIIVWSKANNARKLQIWHLLQERKQAVGK</sequence>
<accession>A0ABV6IAZ4</accession>
<evidence type="ECO:0000313" key="2">
    <source>
        <dbReference type="Proteomes" id="UP001589844"/>
    </source>
</evidence>
<evidence type="ECO:0000313" key="1">
    <source>
        <dbReference type="EMBL" id="MFC0348981.1"/>
    </source>
</evidence>
<proteinExistence type="predicted"/>
<dbReference type="RefSeq" id="WP_390210259.1">
    <property type="nucleotide sequence ID" value="NZ_JBHLXJ010000003.1"/>
</dbReference>
<dbReference type="PANTHER" id="PTHR35175:SF2">
    <property type="entry name" value="DUF1289 DOMAIN-CONTAINING PROTEIN"/>
    <property type="match status" value="1"/>
</dbReference>
<name>A0ABV6IAZ4_9BURK</name>
<dbReference type="InterPro" id="IPR010710">
    <property type="entry name" value="DUF1289"/>
</dbReference>
<gene>
    <name evidence="1" type="ORF">ACFFJH_04120</name>
</gene>
<protein>
    <submittedName>
        <fullName evidence="1">DUF1289 domain-containing protein</fullName>
    </submittedName>
</protein>
<comment type="caution">
    <text evidence="1">The sequence shown here is derived from an EMBL/GenBank/DDBJ whole genome shotgun (WGS) entry which is preliminary data.</text>
</comment>
<dbReference type="PANTHER" id="PTHR35175">
    <property type="entry name" value="DUF1289 DOMAIN-CONTAINING PROTEIN"/>
    <property type="match status" value="1"/>
</dbReference>
<reference evidence="1 2" key="1">
    <citation type="submission" date="2024-09" db="EMBL/GenBank/DDBJ databases">
        <authorList>
            <person name="Sun Q."/>
            <person name="Mori K."/>
        </authorList>
    </citation>
    <scope>NUCLEOTIDE SEQUENCE [LARGE SCALE GENOMIC DNA]</scope>
    <source>
        <strain evidence="1 2">CCM 8677</strain>
    </source>
</reference>
<organism evidence="1 2">
    <name type="scientific">Undibacterium danionis</name>
    <dbReference type="NCBI Taxonomy" id="1812100"/>
    <lineage>
        <taxon>Bacteria</taxon>
        <taxon>Pseudomonadati</taxon>
        <taxon>Pseudomonadota</taxon>
        <taxon>Betaproteobacteria</taxon>
        <taxon>Burkholderiales</taxon>
        <taxon>Oxalobacteraceae</taxon>
        <taxon>Undibacterium</taxon>
    </lineage>
</organism>
<keyword evidence="2" id="KW-1185">Reference proteome</keyword>
<dbReference type="EMBL" id="JBHLXJ010000003">
    <property type="protein sequence ID" value="MFC0348981.1"/>
    <property type="molecule type" value="Genomic_DNA"/>
</dbReference>
<dbReference type="Proteomes" id="UP001589844">
    <property type="component" value="Unassembled WGS sequence"/>
</dbReference>